<organism evidence="1 2">
    <name type="scientific">Candidatus Amunia macphersoniae</name>
    <dbReference type="NCBI Taxonomy" id="3127014"/>
    <lineage>
        <taxon>Bacteria</taxon>
        <taxon>Bacillati</taxon>
        <taxon>Candidatus Dormiibacterota</taxon>
        <taxon>Candidatus Dormibacteria</taxon>
        <taxon>Candidatus Aeolococcales</taxon>
        <taxon>Candidatus Aeolococcaceae</taxon>
        <taxon>Candidatus Amunia</taxon>
    </lineage>
</organism>
<evidence type="ECO:0000313" key="2">
    <source>
        <dbReference type="Proteomes" id="UP000614410"/>
    </source>
</evidence>
<sequence length="71" mass="8229">MTYELWDLRNRNSLRTFTSRPEAFEAVRSITHEQPELVPDLEVDGEDADGEQVLKVTGQELAELAEYREYA</sequence>
<reference evidence="1 2" key="1">
    <citation type="submission" date="2020-10" db="EMBL/GenBank/DDBJ databases">
        <title>Ca. Dormibacterota MAGs.</title>
        <authorList>
            <person name="Montgomery K."/>
        </authorList>
    </citation>
    <scope>NUCLEOTIDE SEQUENCE [LARGE SCALE GENOMIC DNA]</scope>
    <source>
        <strain evidence="1">Mitchell_Peninsula_5</strain>
    </source>
</reference>
<dbReference type="Proteomes" id="UP000614410">
    <property type="component" value="Unassembled WGS sequence"/>
</dbReference>
<accession>A0A934NAN0</accession>
<dbReference type="EMBL" id="JAEKNN010000061">
    <property type="protein sequence ID" value="MBJ7610342.1"/>
    <property type="molecule type" value="Genomic_DNA"/>
</dbReference>
<comment type="caution">
    <text evidence="1">The sequence shown here is derived from an EMBL/GenBank/DDBJ whole genome shotgun (WGS) entry which is preliminary data.</text>
</comment>
<evidence type="ECO:0000313" key="1">
    <source>
        <dbReference type="EMBL" id="MBJ7610342.1"/>
    </source>
</evidence>
<gene>
    <name evidence="1" type="ORF">JF887_13060</name>
</gene>
<dbReference type="AlphaFoldDB" id="A0A934NAN0"/>
<proteinExistence type="predicted"/>
<protein>
    <submittedName>
        <fullName evidence="1">Uncharacterized protein</fullName>
    </submittedName>
</protein>
<name>A0A934NAN0_9BACT</name>